<comment type="caution">
    <text evidence="1">The sequence shown here is derived from an EMBL/GenBank/DDBJ whole genome shotgun (WGS) entry which is preliminary data.</text>
</comment>
<evidence type="ECO:0000313" key="2">
    <source>
        <dbReference type="Proteomes" id="UP001064048"/>
    </source>
</evidence>
<keyword evidence="2" id="KW-1185">Reference proteome</keyword>
<gene>
    <name evidence="1" type="ORF">MSG28_001663</name>
</gene>
<reference evidence="1 2" key="1">
    <citation type="journal article" date="2022" name="Genome Biol. Evol.">
        <title>The Spruce Budworm Genome: Reconstructing the Evolutionary History of Antifreeze Proteins.</title>
        <authorList>
            <person name="Beliveau C."/>
            <person name="Gagne P."/>
            <person name="Picq S."/>
            <person name="Vernygora O."/>
            <person name="Keeling C.I."/>
            <person name="Pinkney K."/>
            <person name="Doucet D."/>
            <person name="Wen F."/>
            <person name="Johnston J.S."/>
            <person name="Maaroufi H."/>
            <person name="Boyle B."/>
            <person name="Laroche J."/>
            <person name="Dewar K."/>
            <person name="Juretic N."/>
            <person name="Blackburn G."/>
            <person name="Nisole A."/>
            <person name="Brunet B."/>
            <person name="Brandao M."/>
            <person name="Lumley L."/>
            <person name="Duan J."/>
            <person name="Quan G."/>
            <person name="Lucarotti C.J."/>
            <person name="Roe A.D."/>
            <person name="Sperling F.A.H."/>
            <person name="Levesque R.C."/>
            <person name="Cusson M."/>
        </authorList>
    </citation>
    <scope>NUCLEOTIDE SEQUENCE [LARGE SCALE GENOMIC DNA]</scope>
    <source>
        <strain evidence="1">Glfc:IPQL:Cfum</strain>
    </source>
</reference>
<protein>
    <submittedName>
        <fullName evidence="1">Uncharacterized protein</fullName>
    </submittedName>
</protein>
<dbReference type="Proteomes" id="UP001064048">
    <property type="component" value="Chromosome 2"/>
</dbReference>
<organism evidence="1 2">
    <name type="scientific">Choristoneura fumiferana</name>
    <name type="common">Spruce budworm moth</name>
    <name type="synonym">Archips fumiferana</name>
    <dbReference type="NCBI Taxonomy" id="7141"/>
    <lineage>
        <taxon>Eukaryota</taxon>
        <taxon>Metazoa</taxon>
        <taxon>Ecdysozoa</taxon>
        <taxon>Arthropoda</taxon>
        <taxon>Hexapoda</taxon>
        <taxon>Insecta</taxon>
        <taxon>Pterygota</taxon>
        <taxon>Neoptera</taxon>
        <taxon>Endopterygota</taxon>
        <taxon>Lepidoptera</taxon>
        <taxon>Glossata</taxon>
        <taxon>Ditrysia</taxon>
        <taxon>Tortricoidea</taxon>
        <taxon>Tortricidae</taxon>
        <taxon>Tortricinae</taxon>
        <taxon>Choristoneura</taxon>
    </lineage>
</organism>
<sequence length="905" mass="101453">MLRLVFVFSALSAVAAIQAKQPDPGDLALVLNEDDWSDYLDKWLADEERKLSSINVHSSTARRNNACVYTRQQLSTSQWHHWGHSPQHRRRGPHRLPRVGFDVAGVFYPLYWSCFDQNRLEVLYVTYEQRPPSAVHQTGVTRPDWSAGSFFPGVTGGVNSRYTQVNQKITIANIIGQAQADRYITSTQFLSRGHLAAMTDFVFATGQRATFFFINCAPQWQPFNAGNWNWLEQDLRGIIGSTGHATKVFTGTFGVSQLRDANGVLQDIYLYRDTNNNPQLPVPLYYYKEVRALTFCTDRCRNNPDFNWMRWKPDDIETGYSFCCEVGDFRRTVPHLPEFNVTGLFSSVLVLGALAAAAVALPAQLPEPGDLALVLNEDDWDDYLDAWLAIEQQGFSSANVTNQASMSLAHFILCSGPASIRTAWKYCSSEHASSRCCRQLLHQSLELAHLASVNCAMPISCVLHDVYLYRDANNNEQLPVSLYFYKYTEEEVRALTFCTDRCRNNPDFDWLRCSNQKLLKMMRLVLVVAAVAVAVAALPADMPDPGELVFVLNEDDWDDYLDAWLAIEEQKWGSSNVTSNVDTRSGCTIRVNGDLGQPQPVYLRGNRYLEANGNSGQIRLNTGEQVTIACTGSGRSILHPQLSQSGRQTASATCVNNNLVSGAGWLNGNGAFGGLTCSGHSLHDALGTNNRCFNNNLIIQLQKIAIANTVGQAQADKYVTSHQFLARGHLAAKSDYVFATGQRATFWFINAAPQWQPFNAGNWNWLEQNLRARIGAAGYHTMIYTGTFGVTQLRDGNNVLRDIFLHRDANNNPQLPVPLYFYKVVYDESRRLGTAFVSINNPYYTLAEARAMTFCTDRCRNNAAFNWLGWQPDRIDIGYSFCCDVNDFRRTIPHLPAFAVNGLLA</sequence>
<evidence type="ECO:0000313" key="1">
    <source>
        <dbReference type="EMBL" id="KAI8440314.1"/>
    </source>
</evidence>
<dbReference type="EMBL" id="CM046102">
    <property type="protein sequence ID" value="KAI8440314.1"/>
    <property type="molecule type" value="Genomic_DNA"/>
</dbReference>
<accession>A0ACC0KUU4</accession>
<proteinExistence type="predicted"/>
<name>A0ACC0KUU4_CHOFU</name>